<dbReference type="InterPro" id="IPR001466">
    <property type="entry name" value="Beta-lactam-related"/>
</dbReference>
<feature type="region of interest" description="Disordered" evidence="1">
    <location>
        <begin position="422"/>
        <end position="444"/>
    </location>
</feature>
<dbReference type="OrthoDB" id="5946976at2759"/>
<dbReference type="PANTHER" id="PTHR43283:SF3">
    <property type="entry name" value="BETA-LACTAMASE FAMILY PROTEIN (AFU_ORTHOLOGUE AFUA_5G07500)"/>
    <property type="match status" value="1"/>
</dbReference>
<name>A0A9P1CC81_9DINO</name>
<evidence type="ECO:0000313" key="6">
    <source>
        <dbReference type="Proteomes" id="UP001152797"/>
    </source>
</evidence>
<proteinExistence type="predicted"/>
<evidence type="ECO:0000313" key="3">
    <source>
        <dbReference type="EMBL" id="CAI3988870.1"/>
    </source>
</evidence>
<evidence type="ECO:0000313" key="4">
    <source>
        <dbReference type="EMBL" id="CAL1142245.1"/>
    </source>
</evidence>
<evidence type="ECO:0000313" key="5">
    <source>
        <dbReference type="EMBL" id="CAL4776182.1"/>
    </source>
</evidence>
<evidence type="ECO:0000259" key="2">
    <source>
        <dbReference type="Pfam" id="PF00144"/>
    </source>
</evidence>
<dbReference type="EMBL" id="CAMXCT010001310">
    <property type="protein sequence ID" value="CAI3988870.1"/>
    <property type="molecule type" value="Genomic_DNA"/>
</dbReference>
<feature type="domain" description="Beta-lactamase-related" evidence="2">
    <location>
        <begin position="45"/>
        <end position="417"/>
    </location>
</feature>
<sequence>MVGTLKRPASSSRSSSLCGFPRSTPEAEGLAAAPLEELRRSVAAEVKCGALADAAHVVLRHGKCVVAFGDGKGSKESNFTLRSLCKLHGCTKPLVACAFLTLVDSGKVKLSDPVSKYIPFSEVKATKAKKPKAVETVPTLRNLLTMTAGLQYQDCPAYRGAMKQIRQGKIRTLAAMCEALAEQPLQNEPGSCYTYSFCTDFLGRVCEKVSGKSLEAFMKKALLDPLGMRDTHFVVPAKKRSRQATLYDCQRVAGNYVCKVWQHAERADGIMSGGGGILSYHDPGMWSTVEDYVKFCQMLLTGRSATGKQILRPKTLQSLWQDSLVEYGRKDGRLPGWHDASGRSPGGVWDYTGWSLLNTHLTFEEPPKAGVIREGQTMWMGGGGGTYWVVDRVHSTVAVSFSQSFGGRGHSTDAAKDASVFTEAAVEEGEGQQPGQPPKRRRMK</sequence>
<dbReference type="Proteomes" id="UP001152797">
    <property type="component" value="Unassembled WGS sequence"/>
</dbReference>
<dbReference type="SUPFAM" id="SSF56601">
    <property type="entry name" value="beta-lactamase/transpeptidase-like"/>
    <property type="match status" value="1"/>
</dbReference>
<dbReference type="EMBL" id="CAMXCT030001310">
    <property type="protein sequence ID" value="CAL4776182.1"/>
    <property type="molecule type" value="Genomic_DNA"/>
</dbReference>
<dbReference type="Pfam" id="PF00144">
    <property type="entry name" value="Beta-lactamase"/>
    <property type="match status" value="1"/>
</dbReference>
<organism evidence="3">
    <name type="scientific">Cladocopium goreaui</name>
    <dbReference type="NCBI Taxonomy" id="2562237"/>
    <lineage>
        <taxon>Eukaryota</taxon>
        <taxon>Sar</taxon>
        <taxon>Alveolata</taxon>
        <taxon>Dinophyceae</taxon>
        <taxon>Suessiales</taxon>
        <taxon>Symbiodiniaceae</taxon>
        <taxon>Cladocopium</taxon>
    </lineage>
</organism>
<keyword evidence="6" id="KW-1185">Reference proteome</keyword>
<accession>A0A9P1CC81</accession>
<protein>
    <submittedName>
        <fullName evidence="5">Uncharacterized protein MT1414</fullName>
    </submittedName>
</protein>
<dbReference type="AlphaFoldDB" id="A0A9P1CC81"/>
<dbReference type="InterPro" id="IPR050789">
    <property type="entry name" value="Diverse_Enzym_Activities"/>
</dbReference>
<dbReference type="Gene3D" id="3.40.710.10">
    <property type="entry name" value="DD-peptidase/beta-lactamase superfamily"/>
    <property type="match status" value="1"/>
</dbReference>
<dbReference type="InterPro" id="IPR012338">
    <property type="entry name" value="Beta-lactam/transpept-like"/>
</dbReference>
<feature type="region of interest" description="Disordered" evidence="1">
    <location>
        <begin position="1"/>
        <end position="23"/>
    </location>
</feature>
<comment type="caution">
    <text evidence="3">The sequence shown here is derived from an EMBL/GenBank/DDBJ whole genome shotgun (WGS) entry which is preliminary data.</text>
</comment>
<gene>
    <name evidence="3" type="ORF">C1SCF055_LOCUS15986</name>
</gene>
<reference evidence="3" key="1">
    <citation type="submission" date="2022-10" db="EMBL/GenBank/DDBJ databases">
        <authorList>
            <person name="Chen Y."/>
            <person name="Dougan E. K."/>
            <person name="Chan C."/>
            <person name="Rhodes N."/>
            <person name="Thang M."/>
        </authorList>
    </citation>
    <scope>NUCLEOTIDE SEQUENCE</scope>
</reference>
<dbReference type="EMBL" id="CAMXCT020001310">
    <property type="protein sequence ID" value="CAL1142245.1"/>
    <property type="molecule type" value="Genomic_DNA"/>
</dbReference>
<dbReference type="PANTHER" id="PTHR43283">
    <property type="entry name" value="BETA-LACTAMASE-RELATED"/>
    <property type="match status" value="1"/>
</dbReference>
<reference evidence="4" key="2">
    <citation type="submission" date="2024-04" db="EMBL/GenBank/DDBJ databases">
        <authorList>
            <person name="Chen Y."/>
            <person name="Shah S."/>
            <person name="Dougan E. K."/>
            <person name="Thang M."/>
            <person name="Chan C."/>
        </authorList>
    </citation>
    <scope>NUCLEOTIDE SEQUENCE [LARGE SCALE GENOMIC DNA]</scope>
</reference>
<evidence type="ECO:0000256" key="1">
    <source>
        <dbReference type="SAM" id="MobiDB-lite"/>
    </source>
</evidence>